<organism evidence="3 4">
    <name type="scientific">Goodea atripinnis</name>
    <dbReference type="NCBI Taxonomy" id="208336"/>
    <lineage>
        <taxon>Eukaryota</taxon>
        <taxon>Metazoa</taxon>
        <taxon>Chordata</taxon>
        <taxon>Craniata</taxon>
        <taxon>Vertebrata</taxon>
        <taxon>Euteleostomi</taxon>
        <taxon>Actinopterygii</taxon>
        <taxon>Neopterygii</taxon>
        <taxon>Teleostei</taxon>
        <taxon>Neoteleostei</taxon>
        <taxon>Acanthomorphata</taxon>
        <taxon>Ovalentaria</taxon>
        <taxon>Atherinomorphae</taxon>
        <taxon>Cyprinodontiformes</taxon>
        <taxon>Goodeidae</taxon>
        <taxon>Goodea</taxon>
    </lineage>
</organism>
<name>A0ABV0N884_9TELE</name>
<feature type="compositionally biased region" description="Low complexity" evidence="1">
    <location>
        <begin position="160"/>
        <end position="182"/>
    </location>
</feature>
<sequence length="328" mass="37050">YLKEFRTEQCPLFVQHKCTQHRPFSCFHWHFLNQRRRRPIRRRDGTFNYSPDVYCTKYDEGTGTCPEGDDTATREQSSSSTQRLDCFAVVLPEPEAVATTWGLALHQTPSPPLRCPVFQSKGCWVVFCHYVRAPVEEETHCFLGHVKEDTAEPQGSNGKISIPSSLAATPPSPATLGPPGSSISSGMNANALPFYPTSETVESVVGLNGMSTNIWEHFPSGQGSPGTPPALLPSGPCAEPARLKQELEDAHRVLKQWGHSWRHTAQRSLVQTQHGLPWKENEPGRLKRRHRDRSLSCRRRWRAYGAEIIPTLHCTNFSYYTDCHWSRL</sequence>
<evidence type="ECO:0000256" key="1">
    <source>
        <dbReference type="SAM" id="MobiDB-lite"/>
    </source>
</evidence>
<evidence type="ECO:0000259" key="2">
    <source>
        <dbReference type="Pfam" id="PF18384"/>
    </source>
</evidence>
<dbReference type="EMBL" id="JAHRIO010030251">
    <property type="protein sequence ID" value="MEQ2167604.1"/>
    <property type="molecule type" value="Genomic_DNA"/>
</dbReference>
<evidence type="ECO:0000313" key="4">
    <source>
        <dbReference type="Proteomes" id="UP001476798"/>
    </source>
</evidence>
<feature type="region of interest" description="Disordered" evidence="1">
    <location>
        <begin position="149"/>
        <end position="182"/>
    </location>
</feature>
<feature type="non-terminal residue" evidence="3">
    <location>
        <position position="1"/>
    </location>
</feature>
<reference evidence="3 4" key="1">
    <citation type="submission" date="2021-06" db="EMBL/GenBank/DDBJ databases">
        <authorList>
            <person name="Palmer J.M."/>
        </authorList>
    </citation>
    <scope>NUCLEOTIDE SEQUENCE [LARGE SCALE GENOMIC DNA]</scope>
    <source>
        <strain evidence="3 4">GA_2019</strain>
        <tissue evidence="3">Muscle</tissue>
    </source>
</reference>
<comment type="caution">
    <text evidence="3">The sequence shown here is derived from an EMBL/GenBank/DDBJ whole genome shotgun (WGS) entry which is preliminary data.</text>
</comment>
<protein>
    <recommendedName>
        <fullName evidence="2">Unkempt zinc finger domain-containing protein</fullName>
    </recommendedName>
</protein>
<evidence type="ECO:0000313" key="3">
    <source>
        <dbReference type="EMBL" id="MEQ2167604.1"/>
    </source>
</evidence>
<keyword evidence="4" id="KW-1185">Reference proteome</keyword>
<dbReference type="Pfam" id="PF18384">
    <property type="entry name" value="zf_CCCH_5"/>
    <property type="match status" value="1"/>
</dbReference>
<feature type="domain" description="Unkempt zinc finger" evidence="2">
    <location>
        <begin position="1"/>
        <end position="38"/>
    </location>
</feature>
<accession>A0ABV0N884</accession>
<dbReference type="InterPro" id="IPR040594">
    <property type="entry name" value="UNK_Znf_1"/>
</dbReference>
<proteinExistence type="predicted"/>
<gene>
    <name evidence="3" type="ORF">GOODEAATRI_005759</name>
</gene>
<dbReference type="Proteomes" id="UP001476798">
    <property type="component" value="Unassembled WGS sequence"/>
</dbReference>